<evidence type="ECO:0000313" key="2">
    <source>
        <dbReference type="Proteomes" id="UP000505077"/>
    </source>
</evidence>
<sequence>MSIVSQSELVRKALAYVFEQRAAAPEKNLAGLLDEAGMRFNLTPLDSAALERIFYEAQTMEGR</sequence>
<name>A0A6L2R4Y3_9BACT</name>
<gene>
    <name evidence="1" type="ORF">ZNDK_0344</name>
</gene>
<comment type="caution">
    <text evidence="1">The sequence shown here is derived from an EMBL/GenBank/DDBJ whole genome shotgun (WGS) entry which is preliminary data.</text>
</comment>
<accession>A0A6L2R4Y3</accession>
<dbReference type="EMBL" id="BLLL01000003">
    <property type="protein sequence ID" value="GFH62573.1"/>
    <property type="molecule type" value="Genomic_DNA"/>
</dbReference>
<dbReference type="Proteomes" id="UP000505077">
    <property type="component" value="Unassembled WGS sequence"/>
</dbReference>
<dbReference type="AlphaFoldDB" id="A0A6L2R4Y3"/>
<proteinExistence type="predicted"/>
<evidence type="ECO:0000313" key="1">
    <source>
        <dbReference type="EMBL" id="GFH62573.1"/>
    </source>
</evidence>
<protein>
    <submittedName>
        <fullName evidence="1">Conserved hypothetical prtotein</fullName>
    </submittedName>
</protein>
<reference evidence="1 2" key="1">
    <citation type="journal article" date="2020" name="ISME J.">
        <title>Parallel Reductive Genome Evolution in Desulfovibrio Ectosymbionts Independently Acquired by Trichonympha Protists in the Termite Gut.</title>
        <authorList>
            <person name="Takeuchi M."/>
            <person name="Kuwahara H."/>
            <person name="Murakami T."/>
            <person name="Takahashi K."/>
            <person name="Kajitani R."/>
            <person name="Toyoda A."/>
            <person name="Itoh T."/>
            <person name="Ohkuma M."/>
            <person name="Hongoh Y."/>
        </authorList>
    </citation>
    <scope>NUCLEOTIDE SEQUENCE [LARGE SCALE GENOMIC DNA]</scope>
    <source>
        <strain evidence="1">ZnDsv-02</strain>
    </source>
</reference>
<organism evidence="1 2">
    <name type="scientific">Candidatus Desulfovibrio kirbyi</name>
    <dbReference type="NCBI Taxonomy" id="2696086"/>
    <lineage>
        <taxon>Bacteria</taxon>
        <taxon>Pseudomonadati</taxon>
        <taxon>Thermodesulfobacteriota</taxon>
        <taxon>Desulfovibrionia</taxon>
        <taxon>Desulfovibrionales</taxon>
        <taxon>Desulfovibrionaceae</taxon>
        <taxon>Desulfovibrio</taxon>
    </lineage>
</organism>